<dbReference type="PANTHER" id="PTHR30203">
    <property type="entry name" value="OUTER MEMBRANE CATION EFFLUX PROTEIN"/>
    <property type="match status" value="1"/>
</dbReference>
<evidence type="ECO:0000313" key="3">
    <source>
        <dbReference type="EMBL" id="MBC3941911.1"/>
    </source>
</evidence>
<name>A0ABR7AN74_9SPHN</name>
<evidence type="ECO:0000256" key="2">
    <source>
        <dbReference type="RuleBase" id="RU362097"/>
    </source>
</evidence>
<dbReference type="PANTHER" id="PTHR30203:SF21">
    <property type="entry name" value="OUTER MEMBRANE COMPONENT OF MULTIDRUG EFFLUX PUMP-RELATED"/>
    <property type="match status" value="1"/>
</dbReference>
<dbReference type="SUPFAM" id="SSF56954">
    <property type="entry name" value="Outer membrane efflux proteins (OEP)"/>
    <property type="match status" value="1"/>
</dbReference>
<keyword evidence="2" id="KW-1134">Transmembrane beta strand</keyword>
<dbReference type="EMBL" id="JACONT010000017">
    <property type="protein sequence ID" value="MBC3941911.1"/>
    <property type="molecule type" value="Genomic_DNA"/>
</dbReference>
<dbReference type="NCBIfam" id="TIGR01845">
    <property type="entry name" value="outer_NodT"/>
    <property type="match status" value="1"/>
</dbReference>
<proteinExistence type="inferred from homology"/>
<gene>
    <name evidence="3" type="ORF">H8S47_09480</name>
</gene>
<evidence type="ECO:0000313" key="4">
    <source>
        <dbReference type="Proteomes" id="UP000597613"/>
    </source>
</evidence>
<protein>
    <submittedName>
        <fullName evidence="3">TolC family protein</fullName>
    </submittedName>
</protein>
<dbReference type="Gene3D" id="1.20.1600.10">
    <property type="entry name" value="Outer membrane efflux proteins (OEP)"/>
    <property type="match status" value="1"/>
</dbReference>
<keyword evidence="2" id="KW-0564">Palmitate</keyword>
<dbReference type="Proteomes" id="UP000597613">
    <property type="component" value="Unassembled WGS sequence"/>
</dbReference>
<reference evidence="3 4" key="1">
    <citation type="submission" date="2020-08" db="EMBL/GenBank/DDBJ databases">
        <title>Putative novel bacterial strains isolated from necrotic wheat leaf tissues caused by Xanthomonas translucens.</title>
        <authorList>
            <person name="Tambong J.T."/>
        </authorList>
    </citation>
    <scope>NUCLEOTIDE SEQUENCE [LARGE SCALE GENOMIC DNA]</scope>
    <source>
        <strain evidence="4">DOAB 1063</strain>
    </source>
</reference>
<dbReference type="Gene3D" id="2.20.200.10">
    <property type="entry name" value="Outer membrane efflux proteins (OEP)"/>
    <property type="match status" value="1"/>
</dbReference>
<accession>A0ABR7AN74</accession>
<keyword evidence="2" id="KW-0812">Transmembrane</keyword>
<dbReference type="Pfam" id="PF02321">
    <property type="entry name" value="OEP"/>
    <property type="match status" value="2"/>
</dbReference>
<comment type="caution">
    <text evidence="3">The sequence shown here is derived from an EMBL/GenBank/DDBJ whole genome shotgun (WGS) entry which is preliminary data.</text>
</comment>
<keyword evidence="2" id="KW-0472">Membrane</keyword>
<evidence type="ECO:0000256" key="1">
    <source>
        <dbReference type="ARBA" id="ARBA00007613"/>
    </source>
</evidence>
<keyword evidence="4" id="KW-1185">Reference proteome</keyword>
<dbReference type="InterPro" id="IPR010131">
    <property type="entry name" value="MdtP/NodT-like"/>
</dbReference>
<dbReference type="InterPro" id="IPR003423">
    <property type="entry name" value="OMP_efflux"/>
</dbReference>
<comment type="subcellular location">
    <subcellularLocation>
        <location evidence="2">Cell membrane</location>
        <topology evidence="2">Lipid-anchor</topology>
    </subcellularLocation>
</comment>
<organism evidence="3 4">
    <name type="scientific">Sphingomonas albertensis</name>
    <dbReference type="NCBI Taxonomy" id="2762591"/>
    <lineage>
        <taxon>Bacteria</taxon>
        <taxon>Pseudomonadati</taxon>
        <taxon>Pseudomonadota</taxon>
        <taxon>Alphaproteobacteria</taxon>
        <taxon>Sphingomonadales</taxon>
        <taxon>Sphingomonadaceae</taxon>
        <taxon>Sphingomonas</taxon>
    </lineage>
</organism>
<dbReference type="RefSeq" id="WP_187503626.1">
    <property type="nucleotide sequence ID" value="NZ_CP162536.1"/>
</dbReference>
<keyword evidence="2" id="KW-0449">Lipoprotein</keyword>
<comment type="similarity">
    <text evidence="1 2">Belongs to the outer membrane factor (OMF) (TC 1.B.17) family.</text>
</comment>
<sequence>MIVAIGSVVVATMAGCAAGPDYRPSVPPLTASGAFAYVPPAAEGANDLPTSWWRLYDDPVLNGLVERALLANADVRVAQANLDAARASLRGVRTTRLPATLSDGGATYGRSSTTTQIADSEGRTAPDRTIDTFGGSISYELDLFGRNRRSIEAASADVGVSEAERDAARVVVAAETTRAYVSACSTAHQGLVAKRTASVAAEERDVVGRQFAAGGATRFDLARTDTLYAQTLADIPGLEGEHRAALFALAAMLGVGPGQVPAAAAECAVQPAIGRPVPVGDGAALIRRRPDIRAAERNVAAASARIGVAQADLYPSISLFGSASTSAPDLGGLGTRPSTSFGLGPLISWSFPNVAAARARIAAAKATDRVAIARFDGAVLTALKEVEQSLARYSAALDRTRHLEVAAANAEVALDLARMSLAAGSISRLDMLEAERTHVGAQASLAAAEAQRGDTLVTVFKALGGGWQTDRQPAD</sequence>